<proteinExistence type="predicted"/>
<dbReference type="Proteomes" id="UP000015241">
    <property type="component" value="Unassembled WGS sequence"/>
</dbReference>
<dbReference type="GO" id="GO:0008157">
    <property type="term" value="F:protein phosphatase 1 binding"/>
    <property type="evidence" value="ECO:0007669"/>
    <property type="project" value="TreeGrafter"/>
</dbReference>
<dbReference type="EMBL" id="KE504172">
    <property type="protein sequence ID" value="EPS97812.1"/>
    <property type="molecule type" value="Genomic_DNA"/>
</dbReference>
<feature type="region of interest" description="Disordered" evidence="1">
    <location>
        <begin position="73"/>
        <end position="234"/>
    </location>
</feature>
<feature type="compositionally biased region" description="Basic and acidic residues" evidence="1">
    <location>
        <begin position="500"/>
        <end position="511"/>
    </location>
</feature>
<evidence type="ECO:0000259" key="2">
    <source>
        <dbReference type="PROSITE" id="PS51159"/>
    </source>
</evidence>
<feature type="domain" description="CBM21" evidence="2">
    <location>
        <begin position="309"/>
        <end position="450"/>
    </location>
</feature>
<dbReference type="PANTHER" id="PTHR12307">
    <property type="entry name" value="PROTEIN PHOSPHATASE 1 REGULATORY SUBUNIT"/>
    <property type="match status" value="1"/>
</dbReference>
<dbReference type="AlphaFoldDB" id="S8DZ32"/>
<dbReference type="GO" id="GO:2001069">
    <property type="term" value="F:glycogen binding"/>
    <property type="evidence" value="ECO:0007669"/>
    <property type="project" value="TreeGrafter"/>
</dbReference>
<dbReference type="GO" id="GO:0000164">
    <property type="term" value="C:protein phosphatase type 1 complex"/>
    <property type="evidence" value="ECO:0007669"/>
    <property type="project" value="TreeGrafter"/>
</dbReference>
<feature type="region of interest" description="Disordered" evidence="1">
    <location>
        <begin position="718"/>
        <end position="750"/>
    </location>
</feature>
<feature type="region of interest" description="Disordered" evidence="1">
    <location>
        <begin position="1"/>
        <end position="60"/>
    </location>
</feature>
<reference evidence="3 4" key="1">
    <citation type="journal article" date="2012" name="Science">
        <title>The Paleozoic origin of enzymatic lignin decomposition reconstructed from 31 fungal genomes.</title>
        <authorList>
            <person name="Floudas D."/>
            <person name="Binder M."/>
            <person name="Riley R."/>
            <person name="Barry K."/>
            <person name="Blanchette R.A."/>
            <person name="Henrissat B."/>
            <person name="Martinez A.T."/>
            <person name="Otillar R."/>
            <person name="Spatafora J.W."/>
            <person name="Yadav J.S."/>
            <person name="Aerts A."/>
            <person name="Benoit I."/>
            <person name="Boyd A."/>
            <person name="Carlson A."/>
            <person name="Copeland A."/>
            <person name="Coutinho P.M."/>
            <person name="de Vries R.P."/>
            <person name="Ferreira P."/>
            <person name="Findley K."/>
            <person name="Foster B."/>
            <person name="Gaskell J."/>
            <person name="Glotzer D."/>
            <person name="Gorecki P."/>
            <person name="Heitman J."/>
            <person name="Hesse C."/>
            <person name="Hori C."/>
            <person name="Igarashi K."/>
            <person name="Jurgens J.A."/>
            <person name="Kallen N."/>
            <person name="Kersten P."/>
            <person name="Kohler A."/>
            <person name="Kuees U."/>
            <person name="Kumar T.K.A."/>
            <person name="Kuo A."/>
            <person name="LaButti K."/>
            <person name="Larrondo L.F."/>
            <person name="Lindquist E."/>
            <person name="Ling A."/>
            <person name="Lombard V."/>
            <person name="Lucas S."/>
            <person name="Lundell T."/>
            <person name="Martin R."/>
            <person name="McLaughlin D.J."/>
            <person name="Morgenstern I."/>
            <person name="Morin E."/>
            <person name="Murat C."/>
            <person name="Nagy L.G."/>
            <person name="Nolan M."/>
            <person name="Ohm R.A."/>
            <person name="Patyshakuliyeva A."/>
            <person name="Rokas A."/>
            <person name="Ruiz-Duenas F.J."/>
            <person name="Sabat G."/>
            <person name="Salamov A."/>
            <person name="Samejima M."/>
            <person name="Schmutz J."/>
            <person name="Slot J.C."/>
            <person name="St John F."/>
            <person name="Stenlid J."/>
            <person name="Sun H."/>
            <person name="Sun S."/>
            <person name="Syed K."/>
            <person name="Tsang A."/>
            <person name="Wiebenga A."/>
            <person name="Young D."/>
            <person name="Pisabarro A."/>
            <person name="Eastwood D.C."/>
            <person name="Martin F."/>
            <person name="Cullen D."/>
            <person name="Grigoriev I.V."/>
            <person name="Hibbett D.S."/>
        </authorList>
    </citation>
    <scope>NUCLEOTIDE SEQUENCE</scope>
    <source>
        <strain evidence="4">FP-58527</strain>
    </source>
</reference>
<name>S8DZ32_FOMSC</name>
<evidence type="ECO:0000313" key="3">
    <source>
        <dbReference type="EMBL" id="EPS97812.1"/>
    </source>
</evidence>
<feature type="compositionally biased region" description="Polar residues" evidence="1">
    <location>
        <begin position="275"/>
        <end position="289"/>
    </location>
</feature>
<organism evidence="3 4">
    <name type="scientific">Fomitopsis schrenkii</name>
    <name type="common">Brown rot fungus</name>
    <dbReference type="NCBI Taxonomy" id="2126942"/>
    <lineage>
        <taxon>Eukaryota</taxon>
        <taxon>Fungi</taxon>
        <taxon>Dikarya</taxon>
        <taxon>Basidiomycota</taxon>
        <taxon>Agaricomycotina</taxon>
        <taxon>Agaricomycetes</taxon>
        <taxon>Polyporales</taxon>
        <taxon>Fomitopsis</taxon>
    </lineage>
</organism>
<dbReference type="InterPro" id="IPR038175">
    <property type="entry name" value="CBM21_dom_sf"/>
</dbReference>
<evidence type="ECO:0000313" key="4">
    <source>
        <dbReference type="Proteomes" id="UP000015241"/>
    </source>
</evidence>
<dbReference type="InterPro" id="IPR050782">
    <property type="entry name" value="PP1_regulatory_subunit_3"/>
</dbReference>
<dbReference type="PANTHER" id="PTHR12307:SF36">
    <property type="entry name" value="GLYCOGEN-BINDING SUBUNIT 76A"/>
    <property type="match status" value="1"/>
</dbReference>
<sequence>MPYAVPAARPASSASSTTTTAALAGPTSPSSPRPGGHRRTRSSGHFSDERGPGAFVSLGSLPRSHKRAMFHIDIGSNDDDDDDAPTMRASETLGPRSYISPLPPTNSLRLSMNAGKFSPSVEPPSRIEMPYGARVDSLAPGSVPFPKSSPLSPTDPTSPFIPTPSLANSRASSASSLPRTPSTPIILSNGKPLKPSLKSSSSSPNILDLPRAASKHLRAQSAPSTPAGPKNVHFAEKDSGLESVRVFSRSGKPASLSKPPGEETETETEAESSSMGQNSFPFPSVSIESTPHEIDPNPSRTSRIPAPDPSPYANVHLETLSLPRTRSLALRGTVLVRNIHFEKRVAVRFTLDDWQTTSEVTCRHVVSLPSLPPPFPQEHRTLGDLAAGIAGGQLRSDEKRPTWDRFSFTIRLEDYEHKLADRTLYLVTRYSPGGAGEFWDNNNGQNYKIGFRRAQSPTSHQLNLSGMNFGSIGSGSFGTAIAQQRTFSAPSTLRSTPVTGEHRASEAETFPRAHARVYAPPLVRSSSSPWLPSPSVEQSSPASMVEEKKDSPVSPVQGYIARKLSLSNYVAPNMSNMVTPPMTPPSRSRSASLPGDVGTHSDSPEPESTHDEGEKKGEQDEAKDGDEQRTSQPAPNLIIIGGQPATSFSPTLPSEPASTASAAPKAPSSLPPLDLRIASSELGAELGVGVENTSTQLLSPPSSPVSIMSPLALGLSGLSTNGNNSGGSGSSTPTNVSRPTSFPGPPPTSPLDSSYAALIRQWCFTGSPSGSPTNSGSTTPAPALGISGAGSMGGFGRGYGAGFPGFGVGGMADAGIVGGEHLVACFS</sequence>
<dbReference type="InterPro" id="IPR005036">
    <property type="entry name" value="CBM21_dom"/>
</dbReference>
<feature type="compositionally biased region" description="Low complexity" evidence="1">
    <location>
        <begin position="520"/>
        <end position="536"/>
    </location>
</feature>
<feature type="compositionally biased region" description="Low complexity" evidence="1">
    <location>
        <begin position="1"/>
        <end position="34"/>
    </location>
</feature>
<accession>S8DZ32</accession>
<feature type="compositionally biased region" description="Low complexity" evidence="1">
    <location>
        <begin position="649"/>
        <end position="672"/>
    </location>
</feature>
<keyword evidence="4" id="KW-1185">Reference proteome</keyword>
<dbReference type="STRING" id="743788.S8DZ32"/>
<feature type="region of interest" description="Disordered" evidence="1">
    <location>
        <begin position="576"/>
        <end position="672"/>
    </location>
</feature>
<dbReference type="PROSITE" id="PS51159">
    <property type="entry name" value="CBM21"/>
    <property type="match status" value="1"/>
</dbReference>
<dbReference type="eggNOG" id="KOG3986">
    <property type="taxonomic scope" value="Eukaryota"/>
</dbReference>
<feature type="compositionally biased region" description="Low complexity" evidence="1">
    <location>
        <begin position="146"/>
        <end position="205"/>
    </location>
</feature>
<gene>
    <name evidence="3" type="ORF">FOMPIDRAFT_90120</name>
</gene>
<feature type="compositionally biased region" description="Basic and acidic residues" evidence="1">
    <location>
        <begin position="607"/>
        <end position="629"/>
    </location>
</feature>
<dbReference type="InParanoid" id="S8DZ32"/>
<dbReference type="OrthoDB" id="1881at2759"/>
<dbReference type="Pfam" id="PF03370">
    <property type="entry name" value="CBM_21"/>
    <property type="match status" value="1"/>
</dbReference>
<feature type="region of interest" description="Disordered" evidence="1">
    <location>
        <begin position="490"/>
        <end position="556"/>
    </location>
</feature>
<protein>
    <recommendedName>
        <fullName evidence="2">CBM21 domain-containing protein</fullName>
    </recommendedName>
</protein>
<dbReference type="GO" id="GO:0005979">
    <property type="term" value="P:regulation of glycogen biosynthetic process"/>
    <property type="evidence" value="ECO:0007669"/>
    <property type="project" value="TreeGrafter"/>
</dbReference>
<feature type="region of interest" description="Disordered" evidence="1">
    <location>
        <begin position="248"/>
        <end position="308"/>
    </location>
</feature>
<dbReference type="Gene3D" id="2.60.40.2440">
    <property type="entry name" value="Carbohydrate binding type-21 domain"/>
    <property type="match status" value="1"/>
</dbReference>
<evidence type="ECO:0000256" key="1">
    <source>
        <dbReference type="SAM" id="MobiDB-lite"/>
    </source>
</evidence>
<dbReference type="HOGENOM" id="CLU_014459_0_0_1"/>